<dbReference type="EMBL" id="JAUPFM010000009">
    <property type="protein sequence ID" value="KAK2842875.1"/>
    <property type="molecule type" value="Genomic_DNA"/>
</dbReference>
<sequence length="88" mass="9626">MVKPATVKMNLQPGAGKKDPSHGDEQSYAVDPVSLKKRARGDDAALKTPSVLRMMQLSRLRRPQVSMLDFLFVSPAVPRLAPAAKRLS</sequence>
<gene>
    <name evidence="2" type="ORF">Q5P01_013075</name>
</gene>
<dbReference type="AlphaFoldDB" id="A0AA88STT3"/>
<reference evidence="2" key="1">
    <citation type="submission" date="2023-07" db="EMBL/GenBank/DDBJ databases">
        <title>Chromosome-level Genome Assembly of Striped Snakehead (Channa striata).</title>
        <authorList>
            <person name="Liu H."/>
        </authorList>
    </citation>
    <scope>NUCLEOTIDE SEQUENCE</scope>
    <source>
        <strain evidence="2">Gz</strain>
        <tissue evidence="2">Muscle</tissue>
    </source>
</reference>
<evidence type="ECO:0000313" key="3">
    <source>
        <dbReference type="Proteomes" id="UP001187415"/>
    </source>
</evidence>
<dbReference type="Proteomes" id="UP001187415">
    <property type="component" value="Unassembled WGS sequence"/>
</dbReference>
<keyword evidence="3" id="KW-1185">Reference proteome</keyword>
<feature type="compositionally biased region" description="Basic and acidic residues" evidence="1">
    <location>
        <begin position="16"/>
        <end position="25"/>
    </location>
</feature>
<evidence type="ECO:0000256" key="1">
    <source>
        <dbReference type="SAM" id="MobiDB-lite"/>
    </source>
</evidence>
<organism evidence="2 3">
    <name type="scientific">Channa striata</name>
    <name type="common">Snakehead murrel</name>
    <name type="synonym">Ophicephalus striatus</name>
    <dbReference type="NCBI Taxonomy" id="64152"/>
    <lineage>
        <taxon>Eukaryota</taxon>
        <taxon>Metazoa</taxon>
        <taxon>Chordata</taxon>
        <taxon>Craniata</taxon>
        <taxon>Vertebrata</taxon>
        <taxon>Euteleostomi</taxon>
        <taxon>Actinopterygii</taxon>
        <taxon>Neopterygii</taxon>
        <taxon>Teleostei</taxon>
        <taxon>Neoteleostei</taxon>
        <taxon>Acanthomorphata</taxon>
        <taxon>Anabantaria</taxon>
        <taxon>Anabantiformes</taxon>
        <taxon>Channoidei</taxon>
        <taxon>Channidae</taxon>
        <taxon>Channa</taxon>
    </lineage>
</organism>
<comment type="caution">
    <text evidence="2">The sequence shown here is derived from an EMBL/GenBank/DDBJ whole genome shotgun (WGS) entry which is preliminary data.</text>
</comment>
<proteinExistence type="predicted"/>
<feature type="region of interest" description="Disordered" evidence="1">
    <location>
        <begin position="1"/>
        <end position="31"/>
    </location>
</feature>
<evidence type="ECO:0000313" key="2">
    <source>
        <dbReference type="EMBL" id="KAK2842875.1"/>
    </source>
</evidence>
<name>A0AA88STT3_CHASR</name>
<accession>A0AA88STT3</accession>
<protein>
    <submittedName>
        <fullName evidence="2">Uncharacterized protein</fullName>
    </submittedName>
</protein>